<protein>
    <submittedName>
        <fullName evidence="1">Uncharacterized protein</fullName>
    </submittedName>
</protein>
<organism evidence="1 2">
    <name type="scientific">Schistosoma mattheei</name>
    <dbReference type="NCBI Taxonomy" id="31246"/>
    <lineage>
        <taxon>Eukaryota</taxon>
        <taxon>Metazoa</taxon>
        <taxon>Spiralia</taxon>
        <taxon>Lophotrochozoa</taxon>
        <taxon>Platyhelminthes</taxon>
        <taxon>Trematoda</taxon>
        <taxon>Digenea</taxon>
        <taxon>Strigeidida</taxon>
        <taxon>Schistosomatoidea</taxon>
        <taxon>Schistosomatidae</taxon>
        <taxon>Schistosoma</taxon>
    </lineage>
</organism>
<accession>A0A3P8BCJ5</accession>
<keyword evidence="2" id="KW-1185">Reference proteome</keyword>
<gene>
    <name evidence="1" type="ORF">SMTD_LOCUS4093</name>
</gene>
<evidence type="ECO:0000313" key="2">
    <source>
        <dbReference type="Proteomes" id="UP000269396"/>
    </source>
</evidence>
<dbReference type="EMBL" id="UZAL01009849">
    <property type="protein sequence ID" value="VDP02674.1"/>
    <property type="molecule type" value="Genomic_DNA"/>
</dbReference>
<dbReference type="Proteomes" id="UP000269396">
    <property type="component" value="Unassembled WGS sequence"/>
</dbReference>
<dbReference type="AlphaFoldDB" id="A0A3P8BCJ5"/>
<name>A0A3P8BCJ5_9TREM</name>
<reference evidence="1 2" key="1">
    <citation type="submission" date="2018-11" db="EMBL/GenBank/DDBJ databases">
        <authorList>
            <consortium name="Pathogen Informatics"/>
        </authorList>
    </citation>
    <scope>NUCLEOTIDE SEQUENCE [LARGE SCALE GENOMIC DNA]</scope>
    <source>
        <strain>Denwood</strain>
        <strain evidence="2">Zambia</strain>
    </source>
</reference>
<evidence type="ECO:0000313" key="1">
    <source>
        <dbReference type="EMBL" id="VDP02674.1"/>
    </source>
</evidence>
<sequence length="58" mass="6339">MSVTDDMCLTVGLEDLLNASSTGRWWLIGSAVNRLVNDISSVKSKDDEKSKLSLNPEV</sequence>
<proteinExistence type="predicted"/>